<evidence type="ECO:0000313" key="10">
    <source>
        <dbReference type="Proteomes" id="UP000053766"/>
    </source>
</evidence>
<evidence type="ECO:0000313" key="9">
    <source>
        <dbReference type="EMBL" id="KJH42474.1"/>
    </source>
</evidence>
<proteinExistence type="predicted"/>
<name>A0A0D8XFI4_DICVI</name>
<sequence>MHVTSRITFFRYISAEKFYLEPRDKDGKRLSSQYLEIDRHSNQIRVSDISARRIPLGDVDMQYIHGILGIIPLVSGMALIVIKKCRLVGRLNGHFIWTITETDIIPYKKTTLHLTEKQIWYNRHFTEMLQSVLSTSGFYFSFSADISRSLQWLSENGTPSFKQMSMIDRADERFVWNSYLLSQLRSTNHTSKFALPVIYGFYGEVHHYINGHQFKLSLISRRSKYRAGVRFYKRGVSLDGHPANFVETEQIVEALSTGGRKLSSFLQMRGSIPLLWSQRPNLKWQPSPTMKANDDQLGAYVKHFENQRQTYGGEHVIVNLINQTGREKKIGSELERVIRQANLSFVRYNPFDFHKECQAMQWHRLSVLKNQLRQEIAKFGFFASSVNDAVSDRTQTGFFRTNCMDCLDRTNVVQAMIARESLTDQLLYLGILTSGQRVETCSELENSFKHLWADNGDECSRQYAGTGALKADFTRLGRRTYTGALNDGINAITRYFRNNFADGYRQVGLLDFSMLPLYALFFRQDAMDVFLGNFVIDIHNLPSSLEATLISLDQNGIALLAACFAMAMTVLCILVAVPSLARLIRINFSENFPATLFWLAVFLVCMMFIFLNGEEFVNVPKLKKD</sequence>
<comment type="catalytic activity">
    <reaction evidence="3">
        <text>a 1,2-diacyl-sn-glycero-3-phospho-(1D-myo-inositol 4-phosphate) + H2O = a 1,2-diacyl-sn-glycero-3-phospho-(1D-myo-inositol) + phosphate</text>
        <dbReference type="Rhea" id="RHEA:55652"/>
        <dbReference type="ChEBI" id="CHEBI:15377"/>
        <dbReference type="ChEBI" id="CHEBI:43474"/>
        <dbReference type="ChEBI" id="CHEBI:57880"/>
        <dbReference type="ChEBI" id="CHEBI:58178"/>
    </reaction>
    <physiologicalReaction direction="left-to-right" evidence="3">
        <dbReference type="Rhea" id="RHEA:55653"/>
    </physiologicalReaction>
</comment>
<keyword evidence="10" id="KW-1185">Reference proteome</keyword>
<dbReference type="AlphaFoldDB" id="A0A0D8XFI4"/>
<feature type="transmembrane region" description="Helical" evidence="7">
    <location>
        <begin position="556"/>
        <end position="580"/>
    </location>
</feature>
<dbReference type="EMBL" id="KN716661">
    <property type="protein sequence ID" value="KJH42474.1"/>
    <property type="molecule type" value="Genomic_DNA"/>
</dbReference>
<dbReference type="PROSITE" id="PS50275">
    <property type="entry name" value="SAC"/>
    <property type="match status" value="1"/>
</dbReference>
<evidence type="ECO:0000256" key="5">
    <source>
        <dbReference type="ARBA" id="ARBA00041396"/>
    </source>
</evidence>
<dbReference type="OrthoDB" id="405996at2759"/>
<dbReference type="GO" id="GO:0005783">
    <property type="term" value="C:endoplasmic reticulum"/>
    <property type="evidence" value="ECO:0007669"/>
    <property type="project" value="TreeGrafter"/>
</dbReference>
<feature type="transmembrane region" description="Helical" evidence="7">
    <location>
        <begin position="63"/>
        <end position="82"/>
    </location>
</feature>
<feature type="domain" description="SAC" evidence="8">
    <location>
        <begin position="129"/>
        <end position="465"/>
    </location>
</feature>
<dbReference type="PANTHER" id="PTHR45662:SF2">
    <property type="entry name" value="PHOSPHATIDYLINOSITOL-3-PHOSPHATASE SAC1"/>
    <property type="match status" value="1"/>
</dbReference>
<keyword evidence="7" id="KW-1133">Transmembrane helix</keyword>
<dbReference type="InterPro" id="IPR002013">
    <property type="entry name" value="SAC_dom"/>
</dbReference>
<evidence type="ECO:0000256" key="1">
    <source>
        <dbReference type="ARBA" id="ARBA00013038"/>
    </source>
</evidence>
<reference evidence="9 10" key="1">
    <citation type="submission" date="2013-11" db="EMBL/GenBank/DDBJ databases">
        <title>Draft genome of the bovine lungworm Dictyocaulus viviparus.</title>
        <authorList>
            <person name="Mitreva M."/>
        </authorList>
    </citation>
    <scope>NUCLEOTIDE SEQUENCE [LARGE SCALE GENOMIC DNA]</scope>
    <source>
        <strain evidence="9 10">HannoverDv2000</strain>
    </source>
</reference>
<evidence type="ECO:0000256" key="2">
    <source>
        <dbReference type="ARBA" id="ARBA00036631"/>
    </source>
</evidence>
<gene>
    <name evidence="9" type="ORF">DICVIV_11532</name>
</gene>
<dbReference type="Pfam" id="PF02383">
    <property type="entry name" value="Syja_N"/>
    <property type="match status" value="1"/>
</dbReference>
<dbReference type="STRING" id="29172.A0A0D8XFI4"/>
<evidence type="ECO:0000256" key="4">
    <source>
        <dbReference type="ARBA" id="ARBA00040795"/>
    </source>
</evidence>
<organism evidence="9 10">
    <name type="scientific">Dictyocaulus viviparus</name>
    <name type="common">Bovine lungworm</name>
    <dbReference type="NCBI Taxonomy" id="29172"/>
    <lineage>
        <taxon>Eukaryota</taxon>
        <taxon>Metazoa</taxon>
        <taxon>Ecdysozoa</taxon>
        <taxon>Nematoda</taxon>
        <taxon>Chromadorea</taxon>
        <taxon>Rhabditida</taxon>
        <taxon>Rhabditina</taxon>
        <taxon>Rhabditomorpha</taxon>
        <taxon>Strongyloidea</taxon>
        <taxon>Metastrongylidae</taxon>
        <taxon>Dictyocaulus</taxon>
    </lineage>
</organism>
<dbReference type="EC" id="3.1.3.64" evidence="1"/>
<evidence type="ECO:0000256" key="6">
    <source>
        <dbReference type="ARBA" id="ARBA00041911"/>
    </source>
</evidence>
<evidence type="ECO:0000256" key="7">
    <source>
        <dbReference type="SAM" id="Phobius"/>
    </source>
</evidence>
<dbReference type="GO" id="GO:0046856">
    <property type="term" value="P:phosphatidylinositol dephosphorylation"/>
    <property type="evidence" value="ECO:0007669"/>
    <property type="project" value="TreeGrafter"/>
</dbReference>
<evidence type="ECO:0000259" key="8">
    <source>
        <dbReference type="PROSITE" id="PS50275"/>
    </source>
</evidence>
<protein>
    <recommendedName>
        <fullName evidence="4">Phosphatidylinositol-3-phosphatase SAC1</fullName>
        <ecNumber evidence="1">3.1.3.64</ecNumber>
    </recommendedName>
    <alternativeName>
        <fullName evidence="6">Phosphatidylinositol-4-phosphate phosphatase</fullName>
    </alternativeName>
    <alternativeName>
        <fullName evidence="5">Suppressor of actin mutations 1-like protein</fullName>
    </alternativeName>
</protein>
<feature type="transmembrane region" description="Helical" evidence="7">
    <location>
        <begin position="592"/>
        <end position="611"/>
    </location>
</feature>
<comment type="catalytic activity">
    <reaction evidence="2">
        <text>a 1,2-diacyl-sn-glycero-3-phospho-(1D-myo-inositol-3-phosphate) + H2O = a 1,2-diacyl-sn-glycero-3-phospho-(1D-myo-inositol) + phosphate</text>
        <dbReference type="Rhea" id="RHEA:12316"/>
        <dbReference type="ChEBI" id="CHEBI:15377"/>
        <dbReference type="ChEBI" id="CHEBI:43474"/>
        <dbReference type="ChEBI" id="CHEBI:57880"/>
        <dbReference type="ChEBI" id="CHEBI:58088"/>
        <dbReference type="EC" id="3.1.3.64"/>
    </reaction>
    <physiologicalReaction direction="left-to-right" evidence="2">
        <dbReference type="Rhea" id="RHEA:12317"/>
    </physiologicalReaction>
</comment>
<reference evidence="10" key="2">
    <citation type="journal article" date="2016" name="Sci. Rep.">
        <title>Dictyocaulus viviparus genome, variome and transcriptome elucidate lungworm biology and support future intervention.</title>
        <authorList>
            <person name="McNulty S.N."/>
            <person name="Strube C."/>
            <person name="Rosa B.A."/>
            <person name="Martin J.C."/>
            <person name="Tyagi R."/>
            <person name="Choi Y.J."/>
            <person name="Wang Q."/>
            <person name="Hallsworth Pepin K."/>
            <person name="Zhang X."/>
            <person name="Ozersky P."/>
            <person name="Wilson R.K."/>
            <person name="Sternberg P.W."/>
            <person name="Gasser R.B."/>
            <person name="Mitreva M."/>
        </authorList>
    </citation>
    <scope>NUCLEOTIDE SEQUENCE [LARGE SCALE GENOMIC DNA]</scope>
    <source>
        <strain evidence="10">HannoverDv2000</strain>
    </source>
</reference>
<keyword evidence="7" id="KW-0812">Transmembrane</keyword>
<keyword evidence="7" id="KW-0472">Membrane</keyword>
<accession>A0A0D8XFI4</accession>
<dbReference type="GO" id="GO:0043812">
    <property type="term" value="F:phosphatidylinositol-4-phosphate phosphatase activity"/>
    <property type="evidence" value="ECO:0007669"/>
    <property type="project" value="TreeGrafter"/>
</dbReference>
<dbReference type="Proteomes" id="UP000053766">
    <property type="component" value="Unassembled WGS sequence"/>
</dbReference>
<evidence type="ECO:0000256" key="3">
    <source>
        <dbReference type="ARBA" id="ARBA00036807"/>
    </source>
</evidence>
<dbReference type="GO" id="GO:0004438">
    <property type="term" value="F:phosphatidylinositol-3-phosphate phosphatase activity"/>
    <property type="evidence" value="ECO:0007669"/>
    <property type="project" value="UniProtKB-EC"/>
</dbReference>
<dbReference type="PANTHER" id="PTHR45662">
    <property type="entry name" value="PHOSPHATIDYLINOSITIDE PHOSPHATASE SAC1"/>
    <property type="match status" value="1"/>
</dbReference>